<comment type="function">
    <text evidence="10">Involved in targeting and insertion of nascent membrane proteins into the cytoplasmic membrane. Acts as a receptor for the complex formed by the signal recognition particle (SRP) and the ribosome-nascent chain (RNC). Interaction with SRP-RNC leads to the transfer of the RNC complex to the Sec translocase for insertion into the membrane, the hydrolysis of GTP by both Ffh and FtsY, and the dissociation of the SRP-FtsY complex into the individual components.</text>
</comment>
<dbReference type="Proteomes" id="UP000422569">
    <property type="component" value="Chromosome"/>
</dbReference>
<dbReference type="EC" id="3.6.5.4" evidence="10"/>
<evidence type="ECO:0000256" key="4">
    <source>
        <dbReference type="ARBA" id="ARBA00022741"/>
    </source>
</evidence>
<evidence type="ECO:0000256" key="11">
    <source>
        <dbReference type="SAM" id="MobiDB-lite"/>
    </source>
</evidence>
<keyword evidence="6 10" id="KW-0342">GTP-binding</keyword>
<sequence length="358" mass="37932">MSTDDGSKKRGMFARLFGKGGSEPEAPPPAPAQDAQEAEAPQRSWWQRLTGGLARTSQAISQGVADIFTKRKLDALTLDELEDVLLRADLGVGASSRITQAVGKARYDKDIAPEEVRAILASEVEAVLDPVARPFEIDETKKPFIILVVGVNGSGKTTTIAKLASKWTGEGKKVILAAGDTFRAAAVEQLKIWGSRFDSEVVAGKEGADAAGLAFDAINRARETGADILLMDTAGRLQNRAELMAELEKIVRVMKKAEPEAPHAVLLVLDATVGQNALQQVEIFGRVAGVTGLVMTKLDGTARGGILVAIAEAYGLPIHFIGVGEGQDDLEPFTARDFARAIAGLDAEIDAPEPAPES</sequence>
<evidence type="ECO:0000256" key="8">
    <source>
        <dbReference type="ARBA" id="ARBA00023170"/>
    </source>
</evidence>
<dbReference type="GO" id="GO:0005525">
    <property type="term" value="F:GTP binding"/>
    <property type="evidence" value="ECO:0007669"/>
    <property type="project" value="UniProtKB-UniRule"/>
</dbReference>
<evidence type="ECO:0000259" key="12">
    <source>
        <dbReference type="PROSITE" id="PS00300"/>
    </source>
</evidence>
<feature type="binding site" evidence="10">
    <location>
        <begin position="150"/>
        <end position="157"/>
    </location>
    <ligand>
        <name>GTP</name>
        <dbReference type="ChEBI" id="CHEBI:37565"/>
    </ligand>
</feature>
<dbReference type="Gene3D" id="3.40.50.300">
    <property type="entry name" value="P-loop containing nucleotide triphosphate hydrolases"/>
    <property type="match status" value="1"/>
</dbReference>
<comment type="catalytic activity">
    <reaction evidence="9 10">
        <text>GTP + H2O = GDP + phosphate + H(+)</text>
        <dbReference type="Rhea" id="RHEA:19669"/>
        <dbReference type="ChEBI" id="CHEBI:15377"/>
        <dbReference type="ChEBI" id="CHEBI:15378"/>
        <dbReference type="ChEBI" id="CHEBI:37565"/>
        <dbReference type="ChEBI" id="CHEBI:43474"/>
        <dbReference type="ChEBI" id="CHEBI:58189"/>
        <dbReference type="EC" id="3.6.5.4"/>
    </reaction>
</comment>
<protein>
    <recommendedName>
        <fullName evidence="10">Signal recognition particle receptor FtsY</fullName>
        <shortName evidence="10">SRP receptor</shortName>
        <ecNumber evidence="10">3.6.5.4</ecNumber>
    </recommendedName>
</protein>
<dbReference type="RefSeq" id="WP_016918135.1">
    <property type="nucleotide sequence ID" value="NZ_CP044331.1"/>
</dbReference>
<dbReference type="HAMAP" id="MF_00920">
    <property type="entry name" value="FtsY"/>
    <property type="match status" value="1"/>
</dbReference>
<dbReference type="GO" id="GO:0005737">
    <property type="term" value="C:cytoplasm"/>
    <property type="evidence" value="ECO:0007669"/>
    <property type="project" value="UniProtKB-SubCell"/>
</dbReference>
<evidence type="ECO:0000313" key="13">
    <source>
        <dbReference type="EMBL" id="QGM98441.1"/>
    </source>
</evidence>
<feature type="binding site" evidence="10">
    <location>
        <begin position="296"/>
        <end position="299"/>
    </location>
    <ligand>
        <name>GTP</name>
        <dbReference type="ChEBI" id="CHEBI:37565"/>
    </ligand>
</feature>
<feature type="binding site" evidence="10">
    <location>
        <begin position="232"/>
        <end position="236"/>
    </location>
    <ligand>
        <name>GTP</name>
        <dbReference type="ChEBI" id="CHEBI:37565"/>
    </ligand>
</feature>
<evidence type="ECO:0000256" key="5">
    <source>
        <dbReference type="ARBA" id="ARBA00022801"/>
    </source>
</evidence>
<dbReference type="InterPro" id="IPR013822">
    <property type="entry name" value="Signal_recog_particl_SRP54_hlx"/>
</dbReference>
<dbReference type="SMART" id="SM00963">
    <property type="entry name" value="SRP54_N"/>
    <property type="match status" value="1"/>
</dbReference>
<dbReference type="CDD" id="cd17874">
    <property type="entry name" value="FtsY"/>
    <property type="match status" value="1"/>
</dbReference>
<keyword evidence="5 10" id="KW-0378">Hydrolase</keyword>
<dbReference type="EMBL" id="CP044331">
    <property type="protein sequence ID" value="QGM98441.1"/>
    <property type="molecule type" value="Genomic_DNA"/>
</dbReference>
<evidence type="ECO:0000256" key="9">
    <source>
        <dbReference type="ARBA" id="ARBA00048027"/>
    </source>
</evidence>
<dbReference type="SUPFAM" id="SSF52540">
    <property type="entry name" value="P-loop containing nucleoside triphosphate hydrolases"/>
    <property type="match status" value="1"/>
</dbReference>
<feature type="domain" description="SRP54-type proteins GTP-binding" evidence="12">
    <location>
        <begin position="317"/>
        <end position="330"/>
    </location>
</feature>
<evidence type="ECO:0000256" key="2">
    <source>
        <dbReference type="ARBA" id="ARBA00022475"/>
    </source>
</evidence>
<dbReference type="GO" id="GO:0005886">
    <property type="term" value="C:plasma membrane"/>
    <property type="evidence" value="ECO:0007669"/>
    <property type="project" value="UniProtKB-SubCell"/>
</dbReference>
<dbReference type="NCBIfam" id="TIGR00064">
    <property type="entry name" value="ftsY"/>
    <property type="match status" value="1"/>
</dbReference>
<keyword evidence="3 10" id="KW-0963">Cytoplasm</keyword>
<evidence type="ECO:0000256" key="1">
    <source>
        <dbReference type="ARBA" id="ARBA00004515"/>
    </source>
</evidence>
<dbReference type="SMART" id="SM00382">
    <property type="entry name" value="AAA"/>
    <property type="match status" value="1"/>
</dbReference>
<comment type="subunit">
    <text evidence="10">Part of the signal recognition particle protein translocation system, which is composed of SRP and FtsY. SRP is a ribonucleoprotein composed of Ffh and a 4.5S RNA molecule.</text>
</comment>
<evidence type="ECO:0000256" key="10">
    <source>
        <dbReference type="HAMAP-Rule" id="MF_00920"/>
    </source>
</evidence>
<dbReference type="GO" id="GO:0003924">
    <property type="term" value="F:GTPase activity"/>
    <property type="evidence" value="ECO:0007669"/>
    <property type="project" value="UniProtKB-UniRule"/>
</dbReference>
<dbReference type="GO" id="GO:0005047">
    <property type="term" value="F:signal recognition particle binding"/>
    <property type="evidence" value="ECO:0007669"/>
    <property type="project" value="TreeGrafter"/>
</dbReference>
<dbReference type="InterPro" id="IPR004390">
    <property type="entry name" value="SR_rcpt_FtsY"/>
</dbReference>
<feature type="compositionally biased region" description="Low complexity" evidence="11">
    <location>
        <begin position="32"/>
        <end position="42"/>
    </location>
</feature>
<name>A0A6B8M6C0_9HYPH</name>
<feature type="region of interest" description="Disordered" evidence="11">
    <location>
        <begin position="1"/>
        <end position="42"/>
    </location>
</feature>
<dbReference type="AlphaFoldDB" id="A0A6B8M6C0"/>
<keyword evidence="2 10" id="KW-1003">Cell membrane</keyword>
<dbReference type="PROSITE" id="PS00300">
    <property type="entry name" value="SRP54"/>
    <property type="match status" value="1"/>
</dbReference>
<dbReference type="InterPro" id="IPR027417">
    <property type="entry name" value="P-loop_NTPase"/>
</dbReference>
<keyword evidence="7 10" id="KW-0472">Membrane</keyword>
<accession>A0A6B8M6C0</accession>
<comment type="subcellular location">
    <subcellularLocation>
        <location evidence="1">Cell inner membrane</location>
        <topology evidence="1">Peripheral membrane protein</topology>
        <orientation evidence="1">Cytoplasmic side</orientation>
    </subcellularLocation>
    <subcellularLocation>
        <location evidence="10">Cell membrane</location>
        <topology evidence="10">Peripheral membrane protein</topology>
        <orientation evidence="10">Cytoplasmic side</orientation>
    </subcellularLocation>
    <subcellularLocation>
        <location evidence="10">Cytoplasm</location>
    </subcellularLocation>
</comment>
<dbReference type="PANTHER" id="PTHR43134:SF1">
    <property type="entry name" value="SIGNAL RECOGNITION PARTICLE RECEPTOR SUBUNIT ALPHA"/>
    <property type="match status" value="1"/>
</dbReference>
<keyword evidence="8 10" id="KW-0675">Receptor</keyword>
<evidence type="ECO:0000256" key="3">
    <source>
        <dbReference type="ARBA" id="ARBA00022490"/>
    </source>
</evidence>
<evidence type="ECO:0000256" key="6">
    <source>
        <dbReference type="ARBA" id="ARBA00023134"/>
    </source>
</evidence>
<dbReference type="Pfam" id="PF02881">
    <property type="entry name" value="SRP54_N"/>
    <property type="match status" value="1"/>
</dbReference>
<keyword evidence="4 10" id="KW-0547">Nucleotide-binding</keyword>
<dbReference type="Pfam" id="PF00448">
    <property type="entry name" value="SRP54"/>
    <property type="match status" value="1"/>
</dbReference>
<dbReference type="FunFam" id="3.40.50.300:FF:000053">
    <property type="entry name" value="Signal recognition particle receptor FtsY"/>
    <property type="match status" value="1"/>
</dbReference>
<dbReference type="InterPro" id="IPR000897">
    <property type="entry name" value="SRP54_GTPase_dom"/>
</dbReference>
<reference evidence="13 14" key="1">
    <citation type="submission" date="2019-09" db="EMBL/GenBank/DDBJ databases">
        <title>Isolation and complete genome sequencing of Methylocystis species.</title>
        <authorList>
            <person name="Rumah B.L."/>
            <person name="Stead C.E."/>
            <person name="Stevens B.C."/>
            <person name="Minton N.P."/>
            <person name="Grosse-Honebrink A."/>
            <person name="Zhang Y."/>
        </authorList>
    </citation>
    <scope>NUCLEOTIDE SEQUENCE [LARGE SCALE GENOMIC DNA]</scope>
    <source>
        <strain evidence="13 14">BRCS2</strain>
    </source>
</reference>
<dbReference type="PANTHER" id="PTHR43134">
    <property type="entry name" value="SIGNAL RECOGNITION PARTICLE RECEPTOR SUBUNIT ALPHA"/>
    <property type="match status" value="1"/>
</dbReference>
<comment type="similarity">
    <text evidence="10">Belongs to the GTP-binding SRP family. FtsY subfamily.</text>
</comment>
<dbReference type="Gene3D" id="1.20.120.140">
    <property type="entry name" value="Signal recognition particle SRP54, nucleotide-binding domain"/>
    <property type="match status" value="1"/>
</dbReference>
<dbReference type="GO" id="GO:0006614">
    <property type="term" value="P:SRP-dependent cotranslational protein targeting to membrane"/>
    <property type="evidence" value="ECO:0007669"/>
    <property type="project" value="InterPro"/>
</dbReference>
<organism evidence="13 14">
    <name type="scientific">Methylocystis parvus</name>
    <dbReference type="NCBI Taxonomy" id="134"/>
    <lineage>
        <taxon>Bacteria</taxon>
        <taxon>Pseudomonadati</taxon>
        <taxon>Pseudomonadota</taxon>
        <taxon>Alphaproteobacteria</taxon>
        <taxon>Hyphomicrobiales</taxon>
        <taxon>Methylocystaceae</taxon>
        <taxon>Methylocystis</taxon>
    </lineage>
</organism>
<gene>
    <name evidence="10 13" type="primary">ftsY</name>
    <name evidence="13" type="ORF">F7D14_13795</name>
</gene>
<dbReference type="SMART" id="SM00962">
    <property type="entry name" value="SRP54"/>
    <property type="match status" value="1"/>
</dbReference>
<dbReference type="InterPro" id="IPR036225">
    <property type="entry name" value="SRP/SRP_N"/>
</dbReference>
<evidence type="ECO:0000313" key="14">
    <source>
        <dbReference type="Proteomes" id="UP000422569"/>
    </source>
</evidence>
<evidence type="ECO:0000256" key="7">
    <source>
        <dbReference type="ARBA" id="ARBA00023136"/>
    </source>
</evidence>
<dbReference type="KEGG" id="mpar:F7D14_13795"/>
<proteinExistence type="inferred from homology"/>
<keyword evidence="14" id="KW-1185">Reference proteome</keyword>
<dbReference type="InterPro" id="IPR042101">
    <property type="entry name" value="SRP54_N_sf"/>
</dbReference>
<dbReference type="SUPFAM" id="SSF47364">
    <property type="entry name" value="Domain of the SRP/SRP receptor G-proteins"/>
    <property type="match status" value="1"/>
</dbReference>
<dbReference type="InterPro" id="IPR003593">
    <property type="entry name" value="AAA+_ATPase"/>
</dbReference>